<feature type="compositionally biased region" description="Basic and acidic residues" evidence="3">
    <location>
        <begin position="976"/>
        <end position="1004"/>
    </location>
</feature>
<evidence type="ECO:0000256" key="3">
    <source>
        <dbReference type="SAM" id="MobiDB-lite"/>
    </source>
</evidence>
<evidence type="ECO:0000256" key="1">
    <source>
        <dbReference type="ARBA" id="ARBA00007920"/>
    </source>
</evidence>
<keyword evidence="2" id="KW-0443">Lipid metabolism</keyword>
<feature type="region of interest" description="Disordered" evidence="3">
    <location>
        <begin position="451"/>
        <end position="488"/>
    </location>
</feature>
<dbReference type="AlphaFoldDB" id="A0A8H3V4X7"/>
<feature type="compositionally biased region" description="Polar residues" evidence="3">
    <location>
        <begin position="802"/>
        <end position="811"/>
    </location>
</feature>
<feature type="compositionally biased region" description="Polar residues" evidence="3">
    <location>
        <begin position="784"/>
        <end position="795"/>
    </location>
</feature>
<dbReference type="EMBL" id="WNWS01000092">
    <property type="protein sequence ID" value="KAE9981238.1"/>
    <property type="molecule type" value="Genomic_DNA"/>
</dbReference>
<feature type="region of interest" description="Disordered" evidence="3">
    <location>
        <begin position="873"/>
        <end position="909"/>
    </location>
</feature>
<feature type="compositionally biased region" description="Polar residues" evidence="3">
    <location>
        <begin position="890"/>
        <end position="903"/>
    </location>
</feature>
<gene>
    <name evidence="5" type="ORF">EG328_011788</name>
</gene>
<feature type="domain" description="DUF676" evidence="4">
    <location>
        <begin position="407"/>
        <end position="444"/>
    </location>
</feature>
<dbReference type="InterPro" id="IPR044294">
    <property type="entry name" value="Lipase-like"/>
</dbReference>
<keyword evidence="2" id="KW-0442">Lipid degradation</keyword>
<feature type="region of interest" description="Disordered" evidence="3">
    <location>
        <begin position="976"/>
        <end position="1209"/>
    </location>
</feature>
<dbReference type="PANTHER" id="PTHR12482">
    <property type="entry name" value="LIPASE ROG1-RELATED-RELATED"/>
    <property type="match status" value="1"/>
</dbReference>
<reference evidence="5 6" key="1">
    <citation type="submission" date="2018-12" db="EMBL/GenBank/DDBJ databases">
        <title>Venturia inaequalis Genome Resource.</title>
        <authorList>
            <person name="Lichtner F.J."/>
        </authorList>
    </citation>
    <scope>NUCLEOTIDE SEQUENCE [LARGE SCALE GENOMIC DNA]</scope>
    <source>
        <strain evidence="5 6">120213</strain>
    </source>
</reference>
<accession>A0A8H3V4X7</accession>
<comment type="caution">
    <text evidence="5">The sequence shown here is derived from an EMBL/GenBank/DDBJ whole genome shotgun (WGS) entry which is preliminary data.</text>
</comment>
<feature type="domain" description="DUF676" evidence="4">
    <location>
        <begin position="329"/>
        <end position="362"/>
    </location>
</feature>
<feature type="compositionally biased region" description="Polar residues" evidence="3">
    <location>
        <begin position="728"/>
        <end position="742"/>
    </location>
</feature>
<dbReference type="InterPro" id="IPR029058">
    <property type="entry name" value="AB_hydrolase_fold"/>
</dbReference>
<feature type="compositionally biased region" description="Polar residues" evidence="3">
    <location>
        <begin position="241"/>
        <end position="252"/>
    </location>
</feature>
<comment type="similarity">
    <text evidence="1">Belongs to the putative lipase ROG1 family.</text>
</comment>
<protein>
    <recommendedName>
        <fullName evidence="4">DUF676 domain-containing protein</fullName>
    </recommendedName>
</protein>
<proteinExistence type="inferred from homology"/>
<evidence type="ECO:0000259" key="4">
    <source>
        <dbReference type="Pfam" id="PF05057"/>
    </source>
</evidence>
<name>A0A8H3V4X7_VENIN</name>
<feature type="region of interest" description="Disordered" evidence="3">
    <location>
        <begin position="241"/>
        <end position="278"/>
    </location>
</feature>
<feature type="compositionally biased region" description="Basic and acidic residues" evidence="3">
    <location>
        <begin position="1014"/>
        <end position="1027"/>
    </location>
</feature>
<dbReference type="GO" id="GO:0047372">
    <property type="term" value="F:monoacylglycerol lipase activity"/>
    <property type="evidence" value="ECO:0007669"/>
    <property type="project" value="TreeGrafter"/>
</dbReference>
<feature type="compositionally biased region" description="Polar residues" evidence="3">
    <location>
        <begin position="1162"/>
        <end position="1172"/>
    </location>
</feature>
<dbReference type="GO" id="GO:0016042">
    <property type="term" value="P:lipid catabolic process"/>
    <property type="evidence" value="ECO:0007669"/>
    <property type="project" value="UniProtKB-KW"/>
</dbReference>
<feature type="compositionally biased region" description="Basic and acidic residues" evidence="3">
    <location>
        <begin position="296"/>
        <end position="323"/>
    </location>
</feature>
<organism evidence="5 6">
    <name type="scientific">Venturia inaequalis</name>
    <name type="common">Apple scab fungus</name>
    <dbReference type="NCBI Taxonomy" id="5025"/>
    <lineage>
        <taxon>Eukaryota</taxon>
        <taxon>Fungi</taxon>
        <taxon>Dikarya</taxon>
        <taxon>Ascomycota</taxon>
        <taxon>Pezizomycotina</taxon>
        <taxon>Dothideomycetes</taxon>
        <taxon>Pleosporomycetidae</taxon>
        <taxon>Venturiales</taxon>
        <taxon>Venturiaceae</taxon>
        <taxon>Venturia</taxon>
    </lineage>
</organism>
<feature type="region of interest" description="Disordered" evidence="3">
    <location>
        <begin position="784"/>
        <end position="845"/>
    </location>
</feature>
<feature type="compositionally biased region" description="Polar residues" evidence="3">
    <location>
        <begin position="376"/>
        <end position="389"/>
    </location>
</feature>
<evidence type="ECO:0000313" key="6">
    <source>
        <dbReference type="Proteomes" id="UP000447873"/>
    </source>
</evidence>
<feature type="compositionally biased region" description="Basic and acidic residues" evidence="3">
    <location>
        <begin position="470"/>
        <end position="488"/>
    </location>
</feature>
<dbReference type="Proteomes" id="UP000447873">
    <property type="component" value="Unassembled WGS sequence"/>
</dbReference>
<evidence type="ECO:0000256" key="2">
    <source>
        <dbReference type="ARBA" id="ARBA00022963"/>
    </source>
</evidence>
<dbReference type="InterPro" id="IPR007751">
    <property type="entry name" value="DUF676_lipase-like"/>
</dbReference>
<dbReference type="SUPFAM" id="SSF53474">
    <property type="entry name" value="alpha/beta-Hydrolases"/>
    <property type="match status" value="1"/>
</dbReference>
<feature type="region of interest" description="Disordered" evidence="3">
    <location>
        <begin position="361"/>
        <end position="407"/>
    </location>
</feature>
<feature type="compositionally biased region" description="Basic residues" evidence="3">
    <location>
        <begin position="260"/>
        <end position="278"/>
    </location>
</feature>
<dbReference type="Pfam" id="PF05057">
    <property type="entry name" value="DUF676"/>
    <property type="match status" value="3"/>
</dbReference>
<evidence type="ECO:0000313" key="5">
    <source>
        <dbReference type="EMBL" id="KAE9981238.1"/>
    </source>
</evidence>
<sequence length="1209" mass="132870">MLATRSNIIHSDAGRGCAQAIGKTSNDVQRLSMLFVPRIYQEASHVPDKNRDCPSSPFLYVSLPRELQRRAEKRARAMLLVHQSGCVKVGDVIRYTLTYEPSQDRILPSPSHLHVRIKNTSAIALRAAYLHGPYTLHVATYPSTFNPNRKLDNPRKNGVPQFEPNLKAGGAFTAKIPIPEDIRVTGHEDVSEHHDQNHNPKSMTWIIDVTSQILFSSSASVNFEVLVSRDERSLDYNLTTITPQDQAGSATGQLHDHQQGKKRNTRGHRSGQPRGVHSKAVKLVVDDLESLWNKPELPRWDDSQKKSRISAEFKRKKSSEQGRPRNRKKKKIHLVILTHGLHSNLGADMLYMKESIDATARQAREDAKKRRRGESDSNQESGQDPSTAPLSGGQEDLHDNDADADSDDDEQVIVRGFSGNAVRTENGIQYLGKRLAKYILDLTYPDQPFKPLRKSMTKKLSDALSTKSSSDADKGKPSHEHSTIKQEETGSNDLAYTFTSISFIGHSLGGLVQLYAIGYIQKHAPAFFTQIEPTNFICLASPLLGLSNENPMYVKFALDFGLVGRTGQDLGLTWRPTPLARTGWAAMMGGLGTQKEEHNEDPGSKPLLRVLPTGPAHRVLRRFRNRTLYSNVVNDGIVPLRTSCLLFLDWRGLDRVGKARRENGILGTMAGWGWAEITGQSASPNPLQSQLMIADDTPDTTGQPDSQVAVPQPDEDATNKDDEPHQVPSDTQTAKRLSQTDGNAEEASAGGTSTLDGIRNFLGLTAKTTKKDLKMYKRSQTIKIDNNDGAGSSSAEPMPATHSASGGQQHVPNKRPLATRGDTIMEDPTNSNAPPKTSIFESAGDILNPPIPPTSWIIDPSSRTRTVFHDRVYHPEDIPPPPMKRPKTGRSVSPGSTKTSSAPSDEVLTPDFNSMRVEERIARAYHKDLSWRKVLVRLEPDAHNNIIVRRMFANAYGWPVVKHLCDTHFGDTYAARTRDEDEPATDRAKGIHKPVGEDGEHVKGQESAAPPPRPEGEMRESADELKPLKWPQSSLRASLAPPLRAGTASSIDSFDSRIFDDNTDDEDNRGLIGKFWPQGPKFGEPSKRASAQEAPSTTSDIDDFLASSSSRSPRNNAIAGPEIADFLTTTPPDLDENKNLDSAITEPGKDFMEVGLGKKSIESLTSHANSGTADAGGEQQHAPSVSEQVARSLVSPKKGTHGVENLSNE</sequence>
<feature type="region of interest" description="Disordered" evidence="3">
    <location>
        <begin position="692"/>
        <end position="757"/>
    </location>
</feature>
<dbReference type="PANTHER" id="PTHR12482:SF62">
    <property type="entry name" value="LIPASE ROG1-RELATED"/>
    <property type="match status" value="1"/>
</dbReference>
<feature type="domain" description="DUF676" evidence="4">
    <location>
        <begin position="499"/>
        <end position="642"/>
    </location>
</feature>
<feature type="region of interest" description="Disordered" evidence="3">
    <location>
        <begin position="295"/>
        <end position="332"/>
    </location>
</feature>